<dbReference type="Gene3D" id="3.60.10.10">
    <property type="entry name" value="Endonuclease/exonuclease/phosphatase"/>
    <property type="match status" value="2"/>
</dbReference>
<dbReference type="GO" id="GO:0005634">
    <property type="term" value="C:nucleus"/>
    <property type="evidence" value="ECO:0007669"/>
    <property type="project" value="TreeGrafter"/>
</dbReference>
<comment type="caution">
    <text evidence="7">The sequence shown here is derived from an EMBL/GenBank/DDBJ whole genome shotgun (WGS) entry which is preliminary data.</text>
</comment>
<dbReference type="GO" id="GO:0004530">
    <property type="term" value="F:deoxyribonuclease I activity"/>
    <property type="evidence" value="ECO:0007669"/>
    <property type="project" value="TreeGrafter"/>
</dbReference>
<dbReference type="PANTHER" id="PTHR11371">
    <property type="entry name" value="DEOXYRIBONUCLEASE"/>
    <property type="match status" value="1"/>
</dbReference>
<organism evidence="7 8">
    <name type="scientific">Owenia fusiformis</name>
    <name type="common">Polychaete worm</name>
    <dbReference type="NCBI Taxonomy" id="6347"/>
    <lineage>
        <taxon>Eukaryota</taxon>
        <taxon>Metazoa</taxon>
        <taxon>Spiralia</taxon>
        <taxon>Lophotrochozoa</taxon>
        <taxon>Annelida</taxon>
        <taxon>Polychaeta</taxon>
        <taxon>Sedentaria</taxon>
        <taxon>Canalipalpata</taxon>
        <taxon>Sabellida</taxon>
        <taxon>Oweniida</taxon>
        <taxon>Oweniidae</taxon>
        <taxon>Owenia</taxon>
    </lineage>
</organism>
<sequence length="586" mass="66090">MFWKGLFVFLVVLLPSHCILGQKIGAFNVRIFGQSKAQKPEVMDILKRIVRRYDVILIQEIRDAKETAILDLLALVNEGASEYSLVQSARLGRTSSKEQYAYIYRNELSVTDEFVFNDISDIFEREPYIVRFKAPTKHVTDFTLVGLHTKPTDAVDELDGLIPVMAQIKDRFADNPTENIMILGDLNADCNYVTDKEKPALALRTTPGYHWNINDNDDTTISLTTSCAYDRFIVTSPGLFDYEGTTSIFHFDQEYGLTNEFALTVSDHYPIEIEFSPSLPSGKGYKIGSFNIQIFGDTKASKADVMEILSKIIQRYDIIFIQEIRDASGDAIQKLLRLTNSEGPEKYTMAISERLGRSNSKEQYAYIYRLSTTAVFAAEVFDDAQDVFEREPYIVAFFAREAAVPKFVLAGIHVKPSDALAELNALAQVKTYIKNHLNTDEVVFMGDFNADCSYLNAGERDALVLKSSDYYWPIGADVDTTVSKSNCAYDRFVFVNNSEMRTYLKPGSAKPFLFDQEYSLSSELAKAVSDHYPIEMEIYRKAIAVAPVRNNENAEYSSDGQAEQGAPMLTISKLLMLTLIFTTMII</sequence>
<dbReference type="Pfam" id="PF03372">
    <property type="entry name" value="Exo_endo_phos"/>
    <property type="match status" value="2"/>
</dbReference>
<evidence type="ECO:0000256" key="1">
    <source>
        <dbReference type="ARBA" id="ARBA00007359"/>
    </source>
</evidence>
<dbReference type="InterPro" id="IPR005135">
    <property type="entry name" value="Endo/exonuclease/phosphatase"/>
</dbReference>
<dbReference type="OrthoDB" id="10061407at2759"/>
<keyword evidence="5" id="KW-1015">Disulfide bond</keyword>
<evidence type="ECO:0000313" key="8">
    <source>
        <dbReference type="Proteomes" id="UP000749559"/>
    </source>
</evidence>
<dbReference type="PANTHER" id="PTHR11371:SF31">
    <property type="entry name" value="EXTRACELLULAR NUCLEASE"/>
    <property type="match status" value="1"/>
</dbReference>
<reference evidence="7" key="1">
    <citation type="submission" date="2022-03" db="EMBL/GenBank/DDBJ databases">
        <authorList>
            <person name="Martin C."/>
        </authorList>
    </citation>
    <scope>NUCLEOTIDE SEQUENCE</scope>
</reference>
<dbReference type="InterPro" id="IPR036691">
    <property type="entry name" value="Endo/exonu/phosph_ase_sf"/>
</dbReference>
<evidence type="ECO:0000256" key="4">
    <source>
        <dbReference type="ARBA" id="ARBA00022801"/>
    </source>
</evidence>
<keyword evidence="3" id="KW-0732">Signal</keyword>
<evidence type="ECO:0000256" key="5">
    <source>
        <dbReference type="ARBA" id="ARBA00023157"/>
    </source>
</evidence>
<dbReference type="PROSITE" id="PS00918">
    <property type="entry name" value="DNASE_I_2"/>
    <property type="match status" value="1"/>
</dbReference>
<evidence type="ECO:0000313" key="7">
    <source>
        <dbReference type="EMBL" id="CAH1776658.1"/>
    </source>
</evidence>
<dbReference type="EMBL" id="CAIIXF020000002">
    <property type="protein sequence ID" value="CAH1776658.1"/>
    <property type="molecule type" value="Genomic_DNA"/>
</dbReference>
<dbReference type="AlphaFoldDB" id="A0A8J1TEW5"/>
<comment type="similarity">
    <text evidence="1">Belongs to the DNase I family.</text>
</comment>
<evidence type="ECO:0000256" key="2">
    <source>
        <dbReference type="ARBA" id="ARBA00022722"/>
    </source>
</evidence>
<dbReference type="GO" id="GO:0006308">
    <property type="term" value="P:DNA catabolic process"/>
    <property type="evidence" value="ECO:0007669"/>
    <property type="project" value="InterPro"/>
</dbReference>
<dbReference type="PRINTS" id="PR00130">
    <property type="entry name" value="DNASEI"/>
</dbReference>
<name>A0A8J1TEW5_OWEFU</name>
<dbReference type="Proteomes" id="UP000749559">
    <property type="component" value="Unassembled WGS sequence"/>
</dbReference>
<feature type="domain" description="Endonuclease/exonuclease/phosphatase" evidence="6">
    <location>
        <begin position="26"/>
        <end position="268"/>
    </location>
</feature>
<proteinExistence type="inferred from homology"/>
<dbReference type="SUPFAM" id="SSF56219">
    <property type="entry name" value="DNase I-like"/>
    <property type="match status" value="2"/>
</dbReference>
<dbReference type="FunFam" id="3.60.10.10:FF:000007">
    <property type="entry name" value="Deoxyribonuclease"/>
    <property type="match status" value="1"/>
</dbReference>
<keyword evidence="2" id="KW-0540">Nuclease</keyword>
<feature type="domain" description="Endonuclease/exonuclease/phosphatase" evidence="6">
    <location>
        <begin position="288"/>
        <end position="458"/>
    </location>
</feature>
<protein>
    <recommendedName>
        <fullName evidence="6">Endonuclease/exonuclease/phosphatase domain-containing protein</fullName>
    </recommendedName>
</protein>
<dbReference type="SMART" id="SM00476">
    <property type="entry name" value="DNaseIc"/>
    <property type="match status" value="2"/>
</dbReference>
<evidence type="ECO:0000259" key="6">
    <source>
        <dbReference type="Pfam" id="PF03372"/>
    </source>
</evidence>
<dbReference type="InterPro" id="IPR016202">
    <property type="entry name" value="DNase_I"/>
</dbReference>
<accession>A0A8J1TEW5</accession>
<dbReference type="GO" id="GO:0003677">
    <property type="term" value="F:DNA binding"/>
    <property type="evidence" value="ECO:0007669"/>
    <property type="project" value="TreeGrafter"/>
</dbReference>
<keyword evidence="4" id="KW-0378">Hydrolase</keyword>
<dbReference type="CDD" id="cd10282">
    <property type="entry name" value="DNase1"/>
    <property type="match status" value="2"/>
</dbReference>
<evidence type="ECO:0000256" key="3">
    <source>
        <dbReference type="ARBA" id="ARBA00022729"/>
    </source>
</evidence>
<keyword evidence="8" id="KW-1185">Reference proteome</keyword>
<dbReference type="InterPro" id="IPR033125">
    <property type="entry name" value="DNASE_I_2"/>
</dbReference>
<gene>
    <name evidence="7" type="ORF">OFUS_LOCUS3814</name>
</gene>